<comment type="caution">
    <text evidence="3">The sequence shown here is derived from an EMBL/GenBank/DDBJ whole genome shotgun (WGS) entry which is preliminary data.</text>
</comment>
<dbReference type="PROSITE" id="PS51257">
    <property type="entry name" value="PROKAR_LIPOPROTEIN"/>
    <property type="match status" value="1"/>
</dbReference>
<dbReference type="EMBL" id="JAECVW010000005">
    <property type="protein sequence ID" value="MBH8595705.1"/>
    <property type="molecule type" value="Genomic_DNA"/>
</dbReference>
<keyword evidence="2" id="KW-1133">Transmembrane helix</keyword>
<dbReference type="SMART" id="SM01251">
    <property type="entry name" value="KbaA"/>
    <property type="match status" value="1"/>
</dbReference>
<protein>
    <submittedName>
        <fullName evidence="3">KinB-signaling pathway activation protein</fullName>
    </submittedName>
</protein>
<keyword evidence="2" id="KW-0812">Transmembrane</keyword>
<sequence>MTLRKLIYWFFSTLILGCVTAIILGFLFEQAAGEVLFGSLTSQLLLGLTLAAVAELGFFAYLVFNWLAKGLLRKKTVYDTVMLLLILILIGNLLYLNFAKYQGEEFWLHLLVPTIIVLSAILIAGLKQKWTNQSAYIPTLFFVIAATTIEAIPSINPKEGEVPLLIMMHTVLVLLVCNAWQILQLHRWVQPSSAEKEKKGKSAKSKKAGTKNARKPKKKK</sequence>
<feature type="transmembrane region" description="Helical" evidence="2">
    <location>
        <begin position="7"/>
        <end position="28"/>
    </location>
</feature>
<feature type="compositionally biased region" description="Basic residues" evidence="1">
    <location>
        <begin position="201"/>
        <end position="220"/>
    </location>
</feature>
<dbReference type="AlphaFoldDB" id="A0A8I1AEP5"/>
<feature type="transmembrane region" description="Helical" evidence="2">
    <location>
        <begin position="76"/>
        <end position="95"/>
    </location>
</feature>
<organism evidence="3 4">
    <name type="scientific">Thermoactinomyces intermedius</name>
    <dbReference type="NCBI Taxonomy" id="2024"/>
    <lineage>
        <taxon>Bacteria</taxon>
        <taxon>Bacillati</taxon>
        <taxon>Bacillota</taxon>
        <taxon>Bacilli</taxon>
        <taxon>Bacillales</taxon>
        <taxon>Thermoactinomycetaceae</taxon>
        <taxon>Thermoactinomyces</taxon>
    </lineage>
</organism>
<dbReference type="RefSeq" id="WP_181732439.1">
    <property type="nucleotide sequence ID" value="NZ_JACEIR010000007.1"/>
</dbReference>
<accession>A0A8I1AEP5</accession>
<reference evidence="3 4" key="1">
    <citation type="submission" date="2020-12" db="EMBL/GenBank/DDBJ databases">
        <title>WGS of Thermoactinomyces spp.</title>
        <authorList>
            <person name="Cheng K."/>
        </authorList>
    </citation>
    <scope>NUCLEOTIDE SEQUENCE [LARGE SCALE GENOMIC DNA]</scope>
    <source>
        <strain evidence="4">CICC 10671\DSM 43846</strain>
    </source>
</reference>
<feature type="region of interest" description="Disordered" evidence="1">
    <location>
        <begin position="191"/>
        <end position="220"/>
    </location>
</feature>
<keyword evidence="4" id="KW-1185">Reference proteome</keyword>
<dbReference type="GO" id="GO:0045881">
    <property type="term" value="P:positive regulation of sporulation resulting in formation of a cellular spore"/>
    <property type="evidence" value="ECO:0007669"/>
    <property type="project" value="InterPro"/>
</dbReference>
<name>A0A8I1AEP5_THEIN</name>
<dbReference type="Pfam" id="PF14089">
    <property type="entry name" value="KbaA"/>
    <property type="match status" value="1"/>
</dbReference>
<evidence type="ECO:0000256" key="2">
    <source>
        <dbReference type="SAM" id="Phobius"/>
    </source>
</evidence>
<evidence type="ECO:0000313" key="3">
    <source>
        <dbReference type="EMBL" id="MBH8595705.1"/>
    </source>
</evidence>
<evidence type="ECO:0000313" key="4">
    <source>
        <dbReference type="Proteomes" id="UP000633619"/>
    </source>
</evidence>
<feature type="transmembrane region" description="Helical" evidence="2">
    <location>
        <begin position="162"/>
        <end position="183"/>
    </location>
</feature>
<feature type="transmembrane region" description="Helical" evidence="2">
    <location>
        <begin position="40"/>
        <end position="64"/>
    </location>
</feature>
<feature type="transmembrane region" description="Helical" evidence="2">
    <location>
        <begin position="135"/>
        <end position="156"/>
    </location>
</feature>
<keyword evidence="2" id="KW-0472">Membrane</keyword>
<feature type="transmembrane region" description="Helical" evidence="2">
    <location>
        <begin position="107"/>
        <end position="126"/>
    </location>
</feature>
<evidence type="ECO:0000256" key="1">
    <source>
        <dbReference type="SAM" id="MobiDB-lite"/>
    </source>
</evidence>
<proteinExistence type="predicted"/>
<dbReference type="Proteomes" id="UP000633619">
    <property type="component" value="Unassembled WGS sequence"/>
</dbReference>
<gene>
    <name evidence="3" type="ORF">I8U20_10215</name>
</gene>
<dbReference type="InterPro" id="IPR024164">
    <property type="entry name" value="KinB-signalling_activ"/>
</dbReference>